<evidence type="ECO:0000256" key="2">
    <source>
        <dbReference type="PIRSR" id="PIRSR640198-3"/>
    </source>
</evidence>
<dbReference type="InterPro" id="IPR036597">
    <property type="entry name" value="Fido-like_dom_sf"/>
</dbReference>
<organism evidence="4 5">
    <name type="scientific">Candidatus Dojkabacteria bacterium CG_4_10_14_0_2_um_filter_Dojkabacteria_WS6_41_15</name>
    <dbReference type="NCBI Taxonomy" id="2014249"/>
    <lineage>
        <taxon>Bacteria</taxon>
        <taxon>Candidatus Dojkabacteria</taxon>
    </lineage>
</organism>
<keyword evidence="1" id="KW-0547">Nucleotide-binding</keyword>
<name>A0A2M7W1T1_9BACT</name>
<dbReference type="SUPFAM" id="SSF46785">
    <property type="entry name" value="Winged helix' DNA-binding domain"/>
    <property type="match status" value="1"/>
</dbReference>
<accession>A0A2M7W1T1</accession>
<dbReference type="PANTHER" id="PTHR13504">
    <property type="entry name" value="FIDO DOMAIN-CONTAINING PROTEIN DDB_G0283145"/>
    <property type="match status" value="1"/>
</dbReference>
<gene>
    <name evidence="4" type="ORF">COX64_03205</name>
</gene>
<comment type="caution">
    <text evidence="4">The sequence shown here is derived from an EMBL/GenBank/DDBJ whole genome shotgun (WGS) entry which is preliminary data.</text>
</comment>
<dbReference type="PROSITE" id="PS51459">
    <property type="entry name" value="FIDO"/>
    <property type="match status" value="1"/>
</dbReference>
<keyword evidence="1" id="KW-0067">ATP-binding</keyword>
<evidence type="ECO:0000259" key="3">
    <source>
        <dbReference type="PROSITE" id="PS51459"/>
    </source>
</evidence>
<dbReference type="PANTHER" id="PTHR13504:SF38">
    <property type="entry name" value="FIDO DOMAIN-CONTAINING PROTEIN"/>
    <property type="match status" value="1"/>
</dbReference>
<reference evidence="5" key="1">
    <citation type="submission" date="2017-09" db="EMBL/GenBank/DDBJ databases">
        <title>Depth-based differentiation of microbial function through sediment-hosted aquifers and enrichment of novel symbionts in the deep terrestrial subsurface.</title>
        <authorList>
            <person name="Probst A.J."/>
            <person name="Ladd B."/>
            <person name="Jarett J.K."/>
            <person name="Geller-Mcgrath D.E."/>
            <person name="Sieber C.M.K."/>
            <person name="Emerson J.B."/>
            <person name="Anantharaman K."/>
            <person name="Thomas B.C."/>
            <person name="Malmstrom R."/>
            <person name="Stieglmeier M."/>
            <person name="Klingl A."/>
            <person name="Woyke T."/>
            <person name="Ryan C.M."/>
            <person name="Banfield J.F."/>
        </authorList>
    </citation>
    <scope>NUCLEOTIDE SEQUENCE [LARGE SCALE GENOMIC DNA]</scope>
</reference>
<dbReference type="Gene3D" id="1.10.3290.10">
    <property type="entry name" value="Fido-like domain"/>
    <property type="match status" value="1"/>
</dbReference>
<feature type="site" description="Important for autoinhibition of adenylyltransferase activity" evidence="2">
    <location>
        <position position="153"/>
    </location>
</feature>
<sequence length="352" mass="40209">MTNIQTEIIRILIQYSDLQSSQIHKHLTESGISLSLITAKREVKALLQAEFIEKRGSGRYVKYSISIKGKVFATIDSQKYTSIDPDLRYGQSKYNFELFEGFPTVVITEQELAKLEEATNNFYVKSKNISPIIEKKELERLVIELSWKSSKIEGNTYTLLDTERLILENVEANGHTKDETQMILNHKKAFDYIWEHRKAFKSVSKAVVETVHSLLTDNLEIRKGYRKTGVGVNGSIYKPLDNTYQIEDAMDSLFGLIGKANNPYDKALMALAGISYIQPFEDGNKRTSRLVANSILIGHDLAPLSYRGVDIDHYRSAMLTFYELNSLMPLKGIFINQYIESANNYLLNMHRV</sequence>
<dbReference type="InterPro" id="IPR040198">
    <property type="entry name" value="Fido_containing"/>
</dbReference>
<evidence type="ECO:0000256" key="1">
    <source>
        <dbReference type="PIRSR" id="PIRSR640198-2"/>
    </source>
</evidence>
<dbReference type="Pfam" id="PF02661">
    <property type="entry name" value="Fic"/>
    <property type="match status" value="1"/>
</dbReference>
<dbReference type="SUPFAM" id="SSF140931">
    <property type="entry name" value="Fic-like"/>
    <property type="match status" value="1"/>
</dbReference>
<dbReference type="AlphaFoldDB" id="A0A2M7W1T1"/>
<feature type="domain" description="Fido" evidence="3">
    <location>
        <begin position="203"/>
        <end position="336"/>
    </location>
</feature>
<evidence type="ECO:0000313" key="4">
    <source>
        <dbReference type="EMBL" id="PJA13609.1"/>
    </source>
</evidence>
<feature type="binding site" evidence="1">
    <location>
        <begin position="282"/>
        <end position="289"/>
    </location>
    <ligand>
        <name>ATP</name>
        <dbReference type="ChEBI" id="CHEBI:30616"/>
    </ligand>
</feature>
<dbReference type="EMBL" id="PFQB01000079">
    <property type="protein sequence ID" value="PJA13609.1"/>
    <property type="molecule type" value="Genomic_DNA"/>
</dbReference>
<dbReference type="InterPro" id="IPR036390">
    <property type="entry name" value="WH_DNA-bd_sf"/>
</dbReference>
<evidence type="ECO:0000313" key="5">
    <source>
        <dbReference type="Proteomes" id="UP000228952"/>
    </source>
</evidence>
<dbReference type="Proteomes" id="UP000228952">
    <property type="component" value="Unassembled WGS sequence"/>
</dbReference>
<protein>
    <submittedName>
        <fullName evidence="4">Cell filamentation protein Fic</fullName>
    </submittedName>
</protein>
<dbReference type="GO" id="GO:0005524">
    <property type="term" value="F:ATP binding"/>
    <property type="evidence" value="ECO:0007669"/>
    <property type="project" value="UniProtKB-KW"/>
</dbReference>
<dbReference type="InterPro" id="IPR003812">
    <property type="entry name" value="Fido"/>
</dbReference>
<proteinExistence type="predicted"/>